<dbReference type="InterPro" id="IPR039421">
    <property type="entry name" value="Type_1_exporter"/>
</dbReference>
<dbReference type="InterPro" id="IPR003593">
    <property type="entry name" value="AAA+_ATPase"/>
</dbReference>
<organism evidence="4 5">
    <name type="scientific">Polarella glacialis</name>
    <name type="common">Dinoflagellate</name>
    <dbReference type="NCBI Taxonomy" id="89957"/>
    <lineage>
        <taxon>Eukaryota</taxon>
        <taxon>Sar</taxon>
        <taxon>Alveolata</taxon>
        <taxon>Dinophyceae</taxon>
        <taxon>Suessiales</taxon>
        <taxon>Suessiaceae</taxon>
        <taxon>Polarella</taxon>
    </lineage>
</organism>
<evidence type="ECO:0000259" key="3">
    <source>
        <dbReference type="PROSITE" id="PS50893"/>
    </source>
</evidence>
<dbReference type="PROSITE" id="PS00211">
    <property type="entry name" value="ABC_TRANSPORTER_1"/>
    <property type="match status" value="1"/>
</dbReference>
<comment type="caution">
    <text evidence="4">The sequence shown here is derived from an EMBL/GenBank/DDBJ whole genome shotgun (WGS) entry which is preliminary data.</text>
</comment>
<dbReference type="Proteomes" id="UP000654075">
    <property type="component" value="Unassembled WGS sequence"/>
</dbReference>
<keyword evidence="5" id="KW-1185">Reference proteome</keyword>
<dbReference type="PANTHER" id="PTHR24221">
    <property type="entry name" value="ATP-BINDING CASSETTE SUB-FAMILY B"/>
    <property type="match status" value="1"/>
</dbReference>
<dbReference type="AlphaFoldDB" id="A0A813FY87"/>
<dbReference type="GO" id="GO:0005524">
    <property type="term" value="F:ATP binding"/>
    <property type="evidence" value="ECO:0007669"/>
    <property type="project" value="UniProtKB-KW"/>
</dbReference>
<evidence type="ECO:0000313" key="4">
    <source>
        <dbReference type="EMBL" id="CAE8617752.1"/>
    </source>
</evidence>
<feature type="non-terminal residue" evidence="4">
    <location>
        <position position="218"/>
    </location>
</feature>
<dbReference type="OrthoDB" id="6500128at2759"/>
<dbReference type="SUPFAM" id="SSF52540">
    <property type="entry name" value="P-loop containing nucleoside triphosphate hydrolases"/>
    <property type="match status" value="1"/>
</dbReference>
<sequence length="218" mass="23842">PSGGGKSTVMSMIQRFYDPQEGSVLIGAGRIPMSGLNIRWWRKQIGFVGQEPILFDTSVLENVKYGLEEHEEVSPEHLEKCKLMANLNFVDSHKGQGWETQVGPRGGRLSGGQKQRVAICRALVRNPPVLLLDEATSALDSQSEKVVSAALEAARVGRTSISIAHRLSTIQDCDAILVVAEGRLVERGSHADLLAMKGVYYKLQMGKKEQTAEEQTAT</sequence>
<evidence type="ECO:0000313" key="5">
    <source>
        <dbReference type="Proteomes" id="UP000654075"/>
    </source>
</evidence>
<accession>A0A813FY87</accession>
<reference evidence="4" key="1">
    <citation type="submission" date="2021-02" db="EMBL/GenBank/DDBJ databases">
        <authorList>
            <person name="Dougan E. K."/>
            <person name="Rhodes N."/>
            <person name="Thang M."/>
            <person name="Chan C."/>
        </authorList>
    </citation>
    <scope>NUCLEOTIDE SEQUENCE</scope>
</reference>
<dbReference type="PROSITE" id="PS50893">
    <property type="entry name" value="ABC_TRANSPORTER_2"/>
    <property type="match status" value="1"/>
</dbReference>
<dbReference type="Pfam" id="PF00005">
    <property type="entry name" value="ABC_tran"/>
    <property type="match status" value="1"/>
</dbReference>
<name>A0A813FY87_POLGL</name>
<dbReference type="GO" id="GO:0016020">
    <property type="term" value="C:membrane"/>
    <property type="evidence" value="ECO:0007669"/>
    <property type="project" value="TreeGrafter"/>
</dbReference>
<dbReference type="EMBL" id="CAJNNV010026274">
    <property type="protein sequence ID" value="CAE8617752.1"/>
    <property type="molecule type" value="Genomic_DNA"/>
</dbReference>
<dbReference type="GO" id="GO:0016887">
    <property type="term" value="F:ATP hydrolysis activity"/>
    <property type="evidence" value="ECO:0007669"/>
    <property type="project" value="InterPro"/>
</dbReference>
<gene>
    <name evidence="4" type="ORF">PGLA1383_LOCUS35411</name>
</gene>
<dbReference type="Gene3D" id="3.40.50.300">
    <property type="entry name" value="P-loop containing nucleotide triphosphate hydrolases"/>
    <property type="match status" value="1"/>
</dbReference>
<dbReference type="PANTHER" id="PTHR24221:SF503">
    <property type="entry name" value="MITOCHONDRIAL POTASSIUM CHANNEL ATP-BINDING SUBUNIT"/>
    <property type="match status" value="1"/>
</dbReference>
<evidence type="ECO:0000256" key="1">
    <source>
        <dbReference type="ARBA" id="ARBA00022741"/>
    </source>
</evidence>
<feature type="domain" description="ABC transporter" evidence="3">
    <location>
        <begin position="1"/>
        <end position="206"/>
    </location>
</feature>
<dbReference type="InterPro" id="IPR003439">
    <property type="entry name" value="ABC_transporter-like_ATP-bd"/>
</dbReference>
<dbReference type="GO" id="GO:0042626">
    <property type="term" value="F:ATPase-coupled transmembrane transporter activity"/>
    <property type="evidence" value="ECO:0007669"/>
    <property type="project" value="TreeGrafter"/>
</dbReference>
<proteinExistence type="predicted"/>
<dbReference type="OMA" id="FQAYHLF"/>
<dbReference type="InterPro" id="IPR027417">
    <property type="entry name" value="P-loop_NTPase"/>
</dbReference>
<dbReference type="SMART" id="SM00382">
    <property type="entry name" value="AAA"/>
    <property type="match status" value="1"/>
</dbReference>
<evidence type="ECO:0000256" key="2">
    <source>
        <dbReference type="ARBA" id="ARBA00022840"/>
    </source>
</evidence>
<protein>
    <recommendedName>
        <fullName evidence="3">ABC transporter domain-containing protein</fullName>
    </recommendedName>
</protein>
<dbReference type="InterPro" id="IPR017871">
    <property type="entry name" value="ABC_transporter-like_CS"/>
</dbReference>
<keyword evidence="2" id="KW-0067">ATP-binding</keyword>
<keyword evidence="1" id="KW-0547">Nucleotide-binding</keyword>